<protein>
    <recommendedName>
        <fullName evidence="10">Hsp70 protein</fullName>
    </recommendedName>
</protein>
<dbReference type="InterPro" id="IPR018181">
    <property type="entry name" value="Heat_shock_70_CS"/>
</dbReference>
<evidence type="ECO:0000256" key="1">
    <source>
        <dbReference type="ARBA" id="ARBA00007381"/>
    </source>
</evidence>
<dbReference type="PROSITE" id="PS01036">
    <property type="entry name" value="HSP70_3"/>
    <property type="match status" value="1"/>
</dbReference>
<dbReference type="SUPFAM" id="SSF53067">
    <property type="entry name" value="Actin-like ATPase domain"/>
    <property type="match status" value="2"/>
</dbReference>
<keyword evidence="7" id="KW-1133">Transmembrane helix</keyword>
<evidence type="ECO:0000256" key="7">
    <source>
        <dbReference type="SAM" id="Phobius"/>
    </source>
</evidence>
<feature type="compositionally biased region" description="Pro residues" evidence="6">
    <location>
        <begin position="414"/>
        <end position="431"/>
    </location>
</feature>
<dbReference type="Pfam" id="PF00012">
    <property type="entry name" value="HSP70"/>
    <property type="match status" value="1"/>
</dbReference>
<feature type="region of interest" description="Disordered" evidence="6">
    <location>
        <begin position="357"/>
        <end position="384"/>
    </location>
</feature>
<comment type="similarity">
    <text evidence="1">Belongs to the heat shock protein 70 family.</text>
</comment>
<evidence type="ECO:0000256" key="2">
    <source>
        <dbReference type="ARBA" id="ARBA00022741"/>
    </source>
</evidence>
<dbReference type="PRINTS" id="PR00301">
    <property type="entry name" value="HEATSHOCK70"/>
</dbReference>
<proteinExistence type="inferred from homology"/>
<keyword evidence="3" id="KW-0067">ATP-binding</keyword>
<evidence type="ECO:0000256" key="3">
    <source>
        <dbReference type="ARBA" id="ARBA00022840"/>
    </source>
</evidence>
<accession>A0ABP8DBV2</accession>
<keyword evidence="9" id="KW-1185">Reference proteome</keyword>
<dbReference type="InterPro" id="IPR043129">
    <property type="entry name" value="ATPase_NBD"/>
</dbReference>
<keyword evidence="2" id="KW-0547">Nucleotide-binding</keyword>
<keyword evidence="5" id="KW-0143">Chaperone</keyword>
<dbReference type="EMBL" id="BAABAT010000011">
    <property type="protein sequence ID" value="GAA4251630.1"/>
    <property type="molecule type" value="Genomic_DNA"/>
</dbReference>
<dbReference type="Gene3D" id="3.90.640.10">
    <property type="entry name" value="Actin, Chain A, domain 4"/>
    <property type="match status" value="1"/>
</dbReference>
<reference evidence="9" key="1">
    <citation type="journal article" date="2019" name="Int. J. Syst. Evol. Microbiol.">
        <title>The Global Catalogue of Microorganisms (GCM) 10K type strain sequencing project: providing services to taxonomists for standard genome sequencing and annotation.</title>
        <authorList>
            <consortium name="The Broad Institute Genomics Platform"/>
            <consortium name="The Broad Institute Genome Sequencing Center for Infectious Disease"/>
            <person name="Wu L."/>
            <person name="Ma J."/>
        </authorList>
    </citation>
    <scope>NUCLEOTIDE SEQUENCE [LARGE SCALE GENOMIC DNA]</scope>
    <source>
        <strain evidence="9">JCM 17441</strain>
    </source>
</reference>
<dbReference type="Gene3D" id="3.30.420.40">
    <property type="match status" value="2"/>
</dbReference>
<name>A0ABP8DBV2_9ACTN</name>
<dbReference type="PANTHER" id="PTHR45639">
    <property type="entry name" value="HSC70CB, ISOFORM G-RELATED"/>
    <property type="match status" value="1"/>
</dbReference>
<dbReference type="InterPro" id="IPR013126">
    <property type="entry name" value="Hsp_70_fam"/>
</dbReference>
<dbReference type="PANTHER" id="PTHR45639:SF34">
    <property type="entry name" value="CHAPERONE PROTEIN DNAK"/>
    <property type="match status" value="1"/>
</dbReference>
<organism evidence="8 9">
    <name type="scientific">Dactylosporangium darangshiense</name>
    <dbReference type="NCBI Taxonomy" id="579108"/>
    <lineage>
        <taxon>Bacteria</taxon>
        <taxon>Bacillati</taxon>
        <taxon>Actinomycetota</taxon>
        <taxon>Actinomycetes</taxon>
        <taxon>Micromonosporales</taxon>
        <taxon>Micromonosporaceae</taxon>
        <taxon>Dactylosporangium</taxon>
    </lineage>
</organism>
<gene>
    <name evidence="8" type="ORF">GCM10022255_045020</name>
</gene>
<keyword evidence="7" id="KW-0472">Membrane</keyword>
<evidence type="ECO:0000256" key="5">
    <source>
        <dbReference type="ARBA" id="ARBA00023186"/>
    </source>
</evidence>
<dbReference type="Proteomes" id="UP001500620">
    <property type="component" value="Unassembled WGS sequence"/>
</dbReference>
<evidence type="ECO:0008006" key="10">
    <source>
        <dbReference type="Google" id="ProtNLM"/>
    </source>
</evidence>
<keyword evidence="4" id="KW-0346">Stress response</keyword>
<evidence type="ECO:0000256" key="4">
    <source>
        <dbReference type="ARBA" id="ARBA00023016"/>
    </source>
</evidence>
<evidence type="ECO:0000313" key="9">
    <source>
        <dbReference type="Proteomes" id="UP001500620"/>
    </source>
</evidence>
<feature type="compositionally biased region" description="Pro residues" evidence="6">
    <location>
        <begin position="357"/>
        <end position="379"/>
    </location>
</feature>
<sequence length="626" mass="65992">MDGWLGVDFGTSHTVAALRQPDGRSRILLLDSGTGLLASAVFADVSGELLTGREALRRAASDPSRLEPHPKQRVDEATLLLGVAEYRTVDLVAAVLRRAAAEAVRVAGGLPSTVVLTHPAAWGPPRRQVLLDAALAAGLGTPQLVAEPVAAALYFTVVLGHRIDLGRPVCVFDFGGGTLDVAVVCRQGYGYDVLANGGLADLGGLDLDAAVVAYLDTLLGPDWAQQSRRLAQGADADARLARRRLWDEVRAAKESLSRNSSAPIEIPGRQPALHVTRDEFERVVAPLVERAVAETGRIIAAAGCRPPDLAGLFLVGGSSRVPLVARMLHARLGVPPTVLEQPEIVVAEGAVHLTSPAPAPPAPVPAGPPSAPLSTPPVSAPASVPPATAYTAAPTFPVSTPSVTAPVSARQPVAGPPVPPPSVTHHPPGPPSATGRRRRPRVRALVAVGVAVLLVVVTGIFVWNRLSTSKPVLHGTVSTLMQEQMTNLDPILAECHPVDLANGSAQLDTDWAERLTAPPAGAQEIVYCSTNQRGRSAQLRSLVLILFDSLDNSFKMWQQSTQAYQMASIPGFGSIYRRPAGDDRRRDQFLSNQSLYPHPTGALIELADSVDDADETKLLEACGKYL</sequence>
<feature type="transmembrane region" description="Helical" evidence="7">
    <location>
        <begin position="444"/>
        <end position="463"/>
    </location>
</feature>
<feature type="region of interest" description="Disordered" evidence="6">
    <location>
        <begin position="402"/>
        <end position="439"/>
    </location>
</feature>
<evidence type="ECO:0000313" key="8">
    <source>
        <dbReference type="EMBL" id="GAA4251630.1"/>
    </source>
</evidence>
<dbReference type="RefSeq" id="WP_345129086.1">
    <property type="nucleotide sequence ID" value="NZ_BAABAT010000011.1"/>
</dbReference>
<comment type="caution">
    <text evidence="8">The sequence shown here is derived from an EMBL/GenBank/DDBJ whole genome shotgun (WGS) entry which is preliminary data.</text>
</comment>
<keyword evidence="7" id="KW-0812">Transmembrane</keyword>
<evidence type="ECO:0000256" key="6">
    <source>
        <dbReference type="SAM" id="MobiDB-lite"/>
    </source>
</evidence>